<evidence type="ECO:0000256" key="3">
    <source>
        <dbReference type="ARBA" id="ARBA00022737"/>
    </source>
</evidence>
<protein>
    <submittedName>
        <fullName evidence="14">Zinc finger and SCAN domain containing 18</fullName>
    </submittedName>
</protein>
<dbReference type="PROSITE" id="PS50804">
    <property type="entry name" value="SCAN_BOX"/>
    <property type="match status" value="1"/>
</dbReference>
<keyword evidence="5" id="KW-0862">Zinc</keyword>
<dbReference type="SMART" id="SM00431">
    <property type="entry name" value="SCAN"/>
    <property type="match status" value="1"/>
</dbReference>
<dbReference type="PANTHER" id="PTHR45935:SF32">
    <property type="entry name" value="ZINC FINGER AND SCAN DOMAIN CONTAINING 18"/>
    <property type="match status" value="1"/>
</dbReference>
<dbReference type="InterPro" id="IPR013087">
    <property type="entry name" value="Znf_C2H2_type"/>
</dbReference>
<evidence type="ECO:0000256" key="8">
    <source>
        <dbReference type="ARBA" id="ARBA00023242"/>
    </source>
</evidence>
<dbReference type="Pfam" id="PF02023">
    <property type="entry name" value="SCAN"/>
    <property type="match status" value="1"/>
</dbReference>
<dbReference type="PROSITE" id="PS00028">
    <property type="entry name" value="ZINC_FINGER_C2H2_1"/>
    <property type="match status" value="1"/>
</dbReference>
<dbReference type="PROSITE" id="PS50157">
    <property type="entry name" value="ZINC_FINGER_C2H2_2"/>
    <property type="match status" value="1"/>
</dbReference>
<evidence type="ECO:0000256" key="1">
    <source>
        <dbReference type="ARBA" id="ARBA00004123"/>
    </source>
</evidence>
<dbReference type="FunFam" id="3.30.160.60:FF:000099">
    <property type="entry name" value="Zinc finger protein 79"/>
    <property type="match status" value="1"/>
</dbReference>
<dbReference type="InterPro" id="IPR050916">
    <property type="entry name" value="SCAN-C2H2_zinc_finger"/>
</dbReference>
<dbReference type="InterPro" id="IPR036236">
    <property type="entry name" value="Znf_C2H2_sf"/>
</dbReference>
<keyword evidence="6" id="KW-0805">Transcription regulation</keyword>
<feature type="region of interest" description="Disordered" evidence="11">
    <location>
        <begin position="167"/>
        <end position="189"/>
    </location>
</feature>
<feature type="domain" description="C2H2-type" evidence="12">
    <location>
        <begin position="451"/>
        <end position="478"/>
    </location>
</feature>
<dbReference type="AlphaFoldDB" id="A0A8D2GXG2"/>
<reference evidence="14" key="1">
    <citation type="submission" date="2025-08" db="UniProtKB">
        <authorList>
            <consortium name="Ensembl"/>
        </authorList>
    </citation>
    <scope>IDENTIFICATION</scope>
</reference>
<feature type="region of interest" description="Disordered" evidence="11">
    <location>
        <begin position="204"/>
        <end position="233"/>
    </location>
</feature>
<evidence type="ECO:0000256" key="9">
    <source>
        <dbReference type="PROSITE-ProRule" id="PRU00042"/>
    </source>
</evidence>
<reference evidence="14" key="2">
    <citation type="submission" date="2025-09" db="UniProtKB">
        <authorList>
            <consortium name="Ensembl"/>
        </authorList>
    </citation>
    <scope>IDENTIFICATION</scope>
</reference>
<dbReference type="GeneTree" id="ENSGT00940000163034"/>
<keyword evidence="4 9" id="KW-0863">Zinc-finger</keyword>
<dbReference type="GeneID" id="113175484"/>
<evidence type="ECO:0000259" key="12">
    <source>
        <dbReference type="PROSITE" id="PS50157"/>
    </source>
</evidence>
<gene>
    <name evidence="14" type="primary">ZSCAN18</name>
</gene>
<dbReference type="GO" id="GO:0005634">
    <property type="term" value="C:nucleus"/>
    <property type="evidence" value="ECO:0007669"/>
    <property type="project" value="UniProtKB-SubCell"/>
</dbReference>
<dbReference type="RefSeq" id="XP_026235542.1">
    <property type="nucleotide sequence ID" value="XM_026379757.1"/>
</dbReference>
<keyword evidence="8 10" id="KW-0539">Nucleus</keyword>
<feature type="region of interest" description="Disordered" evidence="11">
    <location>
        <begin position="271"/>
        <end position="451"/>
    </location>
</feature>
<dbReference type="InterPro" id="IPR038269">
    <property type="entry name" value="SCAN_sf"/>
</dbReference>
<evidence type="ECO:0000256" key="4">
    <source>
        <dbReference type="ARBA" id="ARBA00022771"/>
    </source>
</evidence>
<keyword evidence="7" id="KW-0804">Transcription</keyword>
<keyword evidence="15" id="KW-1185">Reference proteome</keyword>
<sequence length="484" mass="51486">MLPLEKVLASPRSSPTPPEVATEGSADTDGSADTSQQEDLESETIPERTPADLEFSRLRFREFVYQEAAGPHQTLARLHELCRQWLRPEACSKEQILEMLVLEQFLGILPDRVRPWVVAQYPESCKKAASLVEGLTDVLEEPGMLLCSPAGSSSGLSEGVYERHPDPLLLPGGLGSPRDPEDIPVPPDAPLPCLLPAWPALEPMLLDQGSNGGEKNDEAKAQPTPSFPEEPLHSEEWAHLDPAEENMKSYRKLLLWGYQFAQPDAACSLEAEEQPLVEGEAPGGSLPGSGKQEEGTENLCEEGSAGQDSGSQETLSERLAGDAGDTPADPPMDTNQEEEQPGKAPDTVGEDSGCASPSQKPRDPCPSEEDQGEASPDSPPQGSGTKRPHPEDEGEQGPECASSQSSHQPGDAMESEADGRAATPPAGQDAGTSASGGPEAEEPGVSGEKPYPCSECGEAFAWISHLMEHHRSHGSKKLCACQGC</sequence>
<dbReference type="SUPFAM" id="SSF47353">
    <property type="entry name" value="Retrovirus capsid dimerization domain-like"/>
    <property type="match status" value="1"/>
</dbReference>
<dbReference type="SMART" id="SM00355">
    <property type="entry name" value="ZnF_C2H2"/>
    <property type="match status" value="1"/>
</dbReference>
<evidence type="ECO:0000256" key="6">
    <source>
        <dbReference type="ARBA" id="ARBA00023015"/>
    </source>
</evidence>
<evidence type="ECO:0000256" key="11">
    <source>
        <dbReference type="SAM" id="MobiDB-lite"/>
    </source>
</evidence>
<feature type="domain" description="SCAN box" evidence="13">
    <location>
        <begin position="57"/>
        <end position="135"/>
    </location>
</feature>
<dbReference type="InterPro" id="IPR003309">
    <property type="entry name" value="SCAN_dom"/>
</dbReference>
<evidence type="ECO:0000256" key="10">
    <source>
        <dbReference type="PROSITE-ProRule" id="PRU00187"/>
    </source>
</evidence>
<dbReference type="Ensembl" id="ENSUPAT00010009053.1">
    <property type="protein sequence ID" value="ENSUPAP00010007909.1"/>
    <property type="gene ID" value="ENSUPAG00010006377.1"/>
</dbReference>
<dbReference type="SUPFAM" id="SSF57667">
    <property type="entry name" value="beta-beta-alpha zinc fingers"/>
    <property type="match status" value="1"/>
</dbReference>
<evidence type="ECO:0000256" key="5">
    <source>
        <dbReference type="ARBA" id="ARBA00022833"/>
    </source>
</evidence>
<keyword evidence="2" id="KW-0479">Metal-binding</keyword>
<evidence type="ECO:0000256" key="7">
    <source>
        <dbReference type="ARBA" id="ARBA00023163"/>
    </source>
</evidence>
<dbReference type="Gene3D" id="3.30.160.60">
    <property type="entry name" value="Classic Zinc Finger"/>
    <property type="match status" value="1"/>
</dbReference>
<evidence type="ECO:0000313" key="15">
    <source>
        <dbReference type="Proteomes" id="UP000694417"/>
    </source>
</evidence>
<dbReference type="RefSeq" id="XP_026235544.1">
    <property type="nucleotide sequence ID" value="XM_026379759.1"/>
</dbReference>
<keyword evidence="3" id="KW-0677">Repeat</keyword>
<dbReference type="CDD" id="cd07936">
    <property type="entry name" value="SCAN"/>
    <property type="match status" value="1"/>
</dbReference>
<dbReference type="PANTHER" id="PTHR45935">
    <property type="entry name" value="PROTEIN ZBED8-RELATED"/>
    <property type="match status" value="1"/>
</dbReference>
<dbReference type="Proteomes" id="UP000694417">
    <property type="component" value="Unplaced"/>
</dbReference>
<dbReference type="FunFam" id="1.10.4020.10:FF:000001">
    <property type="entry name" value="zinc finger protein 263 isoform X1"/>
    <property type="match status" value="1"/>
</dbReference>
<proteinExistence type="predicted"/>
<name>A0A8D2GXG2_UROPR</name>
<feature type="region of interest" description="Disordered" evidence="11">
    <location>
        <begin position="1"/>
        <end position="48"/>
    </location>
</feature>
<comment type="subcellular location">
    <subcellularLocation>
        <location evidence="1 10">Nucleus</location>
    </subcellularLocation>
</comment>
<evidence type="ECO:0000256" key="2">
    <source>
        <dbReference type="ARBA" id="ARBA00022723"/>
    </source>
</evidence>
<evidence type="ECO:0000313" key="14">
    <source>
        <dbReference type="Ensembl" id="ENSUPAP00010007909.1"/>
    </source>
</evidence>
<dbReference type="GO" id="GO:0008270">
    <property type="term" value="F:zinc ion binding"/>
    <property type="evidence" value="ECO:0007669"/>
    <property type="project" value="UniProtKB-KW"/>
</dbReference>
<evidence type="ECO:0000259" key="13">
    <source>
        <dbReference type="PROSITE" id="PS50804"/>
    </source>
</evidence>
<accession>A0A8D2GXG2</accession>
<dbReference type="RefSeq" id="XP_026235543.1">
    <property type="nucleotide sequence ID" value="XM_026379758.1"/>
</dbReference>
<organism evidence="14 15">
    <name type="scientific">Urocitellus parryii</name>
    <name type="common">Arctic ground squirrel</name>
    <name type="synonym">Spermophilus parryii</name>
    <dbReference type="NCBI Taxonomy" id="9999"/>
    <lineage>
        <taxon>Eukaryota</taxon>
        <taxon>Metazoa</taxon>
        <taxon>Chordata</taxon>
        <taxon>Craniata</taxon>
        <taxon>Vertebrata</taxon>
        <taxon>Euteleostomi</taxon>
        <taxon>Mammalia</taxon>
        <taxon>Eutheria</taxon>
        <taxon>Euarchontoglires</taxon>
        <taxon>Glires</taxon>
        <taxon>Rodentia</taxon>
        <taxon>Sciuromorpha</taxon>
        <taxon>Sciuridae</taxon>
        <taxon>Xerinae</taxon>
        <taxon>Marmotini</taxon>
        <taxon>Urocitellus</taxon>
    </lineage>
</organism>
<dbReference type="Gene3D" id="1.10.4020.10">
    <property type="entry name" value="DNA breaking-rejoining enzymes"/>
    <property type="match status" value="1"/>
</dbReference>